<dbReference type="OrthoDB" id="154293at2"/>
<feature type="domain" description="Mycothiol-dependent maleylpyruvate isomerase metal-binding" evidence="1">
    <location>
        <begin position="10"/>
        <end position="138"/>
    </location>
</feature>
<accession>A0A1H8QUJ4</accession>
<protein>
    <submittedName>
        <fullName evidence="2">TIGR03083 family protein</fullName>
    </submittedName>
</protein>
<keyword evidence="3" id="KW-1185">Reference proteome</keyword>
<evidence type="ECO:0000259" key="1">
    <source>
        <dbReference type="Pfam" id="PF11716"/>
    </source>
</evidence>
<dbReference type="InterPro" id="IPR024344">
    <property type="entry name" value="MDMPI_metal-binding"/>
</dbReference>
<dbReference type="Pfam" id="PF11716">
    <property type="entry name" value="MDMPI_N"/>
    <property type="match status" value="1"/>
</dbReference>
<evidence type="ECO:0000313" key="2">
    <source>
        <dbReference type="EMBL" id="SEO57706.1"/>
    </source>
</evidence>
<dbReference type="NCBIfam" id="TIGR03083">
    <property type="entry name" value="maleylpyruvate isomerase family mycothiol-dependent enzyme"/>
    <property type="match status" value="1"/>
</dbReference>
<dbReference type="InterPro" id="IPR034660">
    <property type="entry name" value="DinB/YfiT-like"/>
</dbReference>
<sequence length="267" mass="28725">MSLAGVASARRSSDQLARIVPQVDDRGWEAASACAGWRVIDVVAHLGALAHEAVDPPEPDPSWPENRERYHDMRVDERRGRSHAEVIEEWRRFTPRQLDVLAAGQQPPRADEPVRVPGLGTYPRHLLANTMAFNVLCHLRYDLLAPDGPLAFPVPAPDDALVAPAVAFMLAGIPQMQGPELAAAVERPLVLELTGPGATTVTVRPAEDAGGPLTVEPGAADGAAARVRSAATAFVAWGTTRTEWRDHCRISGDTAAAEPFLDRLDIV</sequence>
<gene>
    <name evidence="2" type="ORF">SAMN05216267_103159</name>
</gene>
<evidence type="ECO:0000313" key="3">
    <source>
        <dbReference type="Proteomes" id="UP000181951"/>
    </source>
</evidence>
<organism evidence="2 3">
    <name type="scientific">Actinacidiphila rubida</name>
    <dbReference type="NCBI Taxonomy" id="310780"/>
    <lineage>
        <taxon>Bacteria</taxon>
        <taxon>Bacillati</taxon>
        <taxon>Actinomycetota</taxon>
        <taxon>Actinomycetes</taxon>
        <taxon>Kitasatosporales</taxon>
        <taxon>Streptomycetaceae</taxon>
        <taxon>Actinacidiphila</taxon>
    </lineage>
</organism>
<dbReference type="Gene3D" id="1.20.120.450">
    <property type="entry name" value="dinb family like domain"/>
    <property type="match status" value="1"/>
</dbReference>
<dbReference type="SUPFAM" id="SSF109854">
    <property type="entry name" value="DinB/YfiT-like putative metalloenzymes"/>
    <property type="match status" value="1"/>
</dbReference>
<dbReference type="Proteomes" id="UP000181951">
    <property type="component" value="Unassembled WGS sequence"/>
</dbReference>
<reference evidence="2 3" key="1">
    <citation type="submission" date="2016-10" db="EMBL/GenBank/DDBJ databases">
        <authorList>
            <person name="de Groot N.N."/>
        </authorList>
    </citation>
    <scope>NUCLEOTIDE SEQUENCE [LARGE SCALE GENOMIC DNA]</scope>
    <source>
        <strain evidence="2 3">CGMCC 4.2026</strain>
    </source>
</reference>
<dbReference type="GO" id="GO:0046872">
    <property type="term" value="F:metal ion binding"/>
    <property type="evidence" value="ECO:0007669"/>
    <property type="project" value="InterPro"/>
</dbReference>
<dbReference type="RefSeq" id="WP_069467197.1">
    <property type="nucleotide sequence ID" value="NZ_FODD01000031.1"/>
</dbReference>
<dbReference type="InterPro" id="IPR017517">
    <property type="entry name" value="Maleyloyr_isom"/>
</dbReference>
<dbReference type="EMBL" id="FODD01000031">
    <property type="protein sequence ID" value="SEO57706.1"/>
    <property type="molecule type" value="Genomic_DNA"/>
</dbReference>
<name>A0A1H8QUJ4_9ACTN</name>
<proteinExistence type="predicted"/>
<dbReference type="AlphaFoldDB" id="A0A1H8QUJ4"/>